<keyword evidence="7 9" id="KW-1133">Transmembrane helix</keyword>
<dbReference type="RefSeq" id="WP_029093031.1">
    <property type="nucleotide sequence ID" value="NZ_BRLG01000002.1"/>
</dbReference>
<comment type="function">
    <text evidence="9 10">This protein specifically catalyzes the removal of signal peptides from prolipoproteins.</text>
</comment>
<dbReference type="PANTHER" id="PTHR33695:SF1">
    <property type="entry name" value="LIPOPROTEIN SIGNAL PEPTIDASE"/>
    <property type="match status" value="1"/>
</dbReference>
<evidence type="ECO:0000256" key="11">
    <source>
        <dbReference type="RuleBase" id="RU004181"/>
    </source>
</evidence>
<keyword evidence="14" id="KW-1185">Reference proteome</keyword>
<proteinExistence type="inferred from homology"/>
<feature type="transmembrane region" description="Helical" evidence="9">
    <location>
        <begin position="133"/>
        <end position="154"/>
    </location>
</feature>
<keyword evidence="6 9" id="KW-0378">Hydrolase</keyword>
<dbReference type="EMBL" id="PDDX01000001">
    <property type="protein sequence ID" value="PHI29529.1"/>
    <property type="molecule type" value="Genomic_DNA"/>
</dbReference>
<evidence type="ECO:0000256" key="6">
    <source>
        <dbReference type="ARBA" id="ARBA00022801"/>
    </source>
</evidence>
<comment type="catalytic activity">
    <reaction evidence="9 10">
        <text>Release of signal peptides from bacterial membrane prolipoproteins. Hydrolyzes -Xaa-Yaa-Zaa-|-(S,diacylglyceryl)Cys-, in which Xaa is hydrophobic (preferably Leu), and Yaa (Ala or Ser) and Zaa (Gly or Ala) have small, neutral side chains.</text>
        <dbReference type="EC" id="3.4.23.36"/>
    </reaction>
</comment>
<evidence type="ECO:0000313" key="15">
    <source>
        <dbReference type="Proteomes" id="UP000373449"/>
    </source>
</evidence>
<dbReference type="PRINTS" id="PR00781">
    <property type="entry name" value="LIPOSIGPTASE"/>
</dbReference>
<dbReference type="HAMAP" id="MF_00161">
    <property type="entry name" value="LspA"/>
    <property type="match status" value="1"/>
</dbReference>
<keyword evidence="3 9" id="KW-0645">Protease</keyword>
<reference evidence="13 15" key="3">
    <citation type="submission" date="2019-03" db="EMBL/GenBank/DDBJ databases">
        <authorList>
            <consortium name="Pathogen Informatics"/>
        </authorList>
    </citation>
    <scope>NUCLEOTIDE SEQUENCE [LARGE SCALE GENOMIC DNA]</scope>
    <source>
        <strain evidence="13 15">NCTC12282</strain>
    </source>
</reference>
<evidence type="ECO:0000256" key="4">
    <source>
        <dbReference type="ARBA" id="ARBA00022692"/>
    </source>
</evidence>
<feature type="transmembrane region" description="Helical" evidence="9">
    <location>
        <begin position="66"/>
        <end position="84"/>
    </location>
</feature>
<evidence type="ECO:0000256" key="1">
    <source>
        <dbReference type="ARBA" id="ARBA00006139"/>
    </source>
</evidence>
<sequence>MSKSICSTGLRWLWLAVLVFVADIISKFWVIRNFELGDSVELLPFFNLYYARNYGAAFSSFMGQRWALAAVAITITVILMVMMYKTAATAKWNNIAFALIIGGALGNLFDRLYHGFVVDFFDFFIGNWHYPTFNIADCAICIGAVMIILEGFLFSKKDQKKEIK</sequence>
<evidence type="ECO:0000256" key="3">
    <source>
        <dbReference type="ARBA" id="ARBA00022670"/>
    </source>
</evidence>
<dbReference type="GO" id="GO:0004190">
    <property type="term" value="F:aspartic-type endopeptidase activity"/>
    <property type="evidence" value="ECO:0007669"/>
    <property type="project" value="UniProtKB-UniRule"/>
</dbReference>
<evidence type="ECO:0000256" key="2">
    <source>
        <dbReference type="ARBA" id="ARBA00022475"/>
    </source>
</evidence>
<dbReference type="EMBL" id="CAADJA010000002">
    <property type="protein sequence ID" value="VFS47837.1"/>
    <property type="molecule type" value="Genomic_DNA"/>
</dbReference>
<evidence type="ECO:0000313" key="13">
    <source>
        <dbReference type="EMBL" id="VFS47837.1"/>
    </source>
</evidence>
<evidence type="ECO:0000256" key="7">
    <source>
        <dbReference type="ARBA" id="ARBA00022989"/>
    </source>
</evidence>
<keyword evidence="4 9" id="KW-0812">Transmembrane</keyword>
<evidence type="ECO:0000313" key="14">
    <source>
        <dbReference type="Proteomes" id="UP000224974"/>
    </source>
</evidence>
<keyword evidence="8 9" id="KW-0472">Membrane</keyword>
<feature type="active site" evidence="9">
    <location>
        <position position="119"/>
    </location>
</feature>
<dbReference type="AlphaFoldDB" id="A0A2C6CS70"/>
<evidence type="ECO:0000313" key="12">
    <source>
        <dbReference type="EMBL" id="PHI29529.1"/>
    </source>
</evidence>
<dbReference type="PROSITE" id="PS00855">
    <property type="entry name" value="SPASE_II"/>
    <property type="match status" value="1"/>
</dbReference>
<dbReference type="GO" id="GO:0005886">
    <property type="term" value="C:plasma membrane"/>
    <property type="evidence" value="ECO:0007669"/>
    <property type="project" value="UniProtKB-SubCell"/>
</dbReference>
<dbReference type="UniPathway" id="UPA00665"/>
<comment type="similarity">
    <text evidence="1 9 11">Belongs to the peptidase A8 family.</text>
</comment>
<dbReference type="Pfam" id="PF01252">
    <property type="entry name" value="Peptidase_A8"/>
    <property type="match status" value="1"/>
</dbReference>
<dbReference type="Proteomes" id="UP000373449">
    <property type="component" value="Unassembled WGS sequence"/>
</dbReference>
<gene>
    <name evidence="9 12" type="primary">lspA</name>
    <name evidence="12" type="ORF">CRN84_09405</name>
    <name evidence="13" type="ORF">NCTC12282_02779</name>
</gene>
<comment type="pathway">
    <text evidence="9">Protein modification; lipoprotein biosynthesis (signal peptide cleavage).</text>
</comment>
<evidence type="ECO:0000256" key="9">
    <source>
        <dbReference type="HAMAP-Rule" id="MF_00161"/>
    </source>
</evidence>
<feature type="transmembrane region" description="Helical" evidence="9">
    <location>
        <begin position="12"/>
        <end position="31"/>
    </location>
</feature>
<keyword evidence="5 9" id="KW-0064">Aspartyl protease</keyword>
<dbReference type="EC" id="3.4.23.36" evidence="9"/>
<comment type="subcellular location">
    <subcellularLocation>
        <location evidence="9">Cell membrane</location>
        <topology evidence="9">Multi-pass membrane protein</topology>
    </subcellularLocation>
</comment>
<dbReference type="NCBIfam" id="TIGR00077">
    <property type="entry name" value="lspA"/>
    <property type="match status" value="1"/>
</dbReference>
<dbReference type="Proteomes" id="UP000224974">
    <property type="component" value="Unassembled WGS sequence"/>
</dbReference>
<keyword evidence="12" id="KW-0449">Lipoprotein</keyword>
<reference evidence="14" key="1">
    <citation type="submission" date="2017-09" db="EMBL/GenBank/DDBJ databases">
        <title>FDA dAtabase for Regulatory Grade micrObial Sequences (FDA-ARGOS): Supporting development and validation of Infectious Disease Dx tests.</title>
        <authorList>
            <person name="Minogue T."/>
            <person name="Wolcott M."/>
            <person name="Wasieloski L."/>
            <person name="Aguilar W."/>
            <person name="Moore D."/>
            <person name="Tallon L."/>
            <person name="Sadzewicz L."/>
            <person name="Ott S."/>
            <person name="Zhao X."/>
            <person name="Nagaraj S."/>
            <person name="Vavikolanu K."/>
            <person name="Aluvathingal J."/>
            <person name="Nadendla S."/>
            <person name="Sichtig H."/>
        </authorList>
    </citation>
    <scope>NUCLEOTIDE SEQUENCE [LARGE SCALE GENOMIC DNA]</scope>
    <source>
        <strain evidence="14">FDAARGOS_387</strain>
    </source>
</reference>
<dbReference type="OrthoDB" id="9810259at2"/>
<reference evidence="12" key="2">
    <citation type="submission" date="2017-09" db="EMBL/GenBank/DDBJ databases">
        <title>FDA dAtabase for Regulatory Grade micrObial Sequences (FDA-ARGOS): Supporting development and validation of Infectious Disease Dx tests.</title>
        <authorList>
            <person name="Minogue T."/>
            <person name="Wolcott M."/>
            <person name="Wasieloski L."/>
            <person name="Aguilar W."/>
            <person name="Moore D."/>
            <person name="Tallon L.J."/>
            <person name="Sadzewicz L."/>
            <person name="Ott S."/>
            <person name="Zhao X."/>
            <person name="Nagaraj S."/>
            <person name="Vavikolanu K."/>
            <person name="Aluvathingal J."/>
            <person name="Nadendla S."/>
            <person name="Sichtig H."/>
        </authorList>
    </citation>
    <scope>NUCLEOTIDE SEQUENCE</scope>
    <source>
        <strain evidence="12">FDAARGOS_387</strain>
    </source>
</reference>
<keyword evidence="2 9" id="KW-1003">Cell membrane</keyword>
<dbReference type="STRING" id="1111728.GCA_000427805_00420"/>
<evidence type="ECO:0000256" key="8">
    <source>
        <dbReference type="ARBA" id="ARBA00023136"/>
    </source>
</evidence>
<feature type="active site" evidence="9">
    <location>
        <position position="137"/>
    </location>
</feature>
<accession>A0A2C6CS70</accession>
<feature type="transmembrane region" description="Helical" evidence="9">
    <location>
        <begin position="96"/>
        <end position="113"/>
    </location>
</feature>
<protein>
    <recommendedName>
        <fullName evidence="9">Lipoprotein signal peptidase</fullName>
        <ecNumber evidence="9">3.4.23.36</ecNumber>
    </recommendedName>
    <alternativeName>
        <fullName evidence="9">Prolipoprotein signal peptidase</fullName>
    </alternativeName>
    <alternativeName>
        <fullName evidence="9">Signal peptidase II</fullName>
        <shortName evidence="9">SPase II</shortName>
    </alternativeName>
</protein>
<dbReference type="GO" id="GO:0006508">
    <property type="term" value="P:proteolysis"/>
    <property type="evidence" value="ECO:0007669"/>
    <property type="project" value="UniProtKB-KW"/>
</dbReference>
<organism evidence="12 14">
    <name type="scientific">Budvicia aquatica</name>
    <dbReference type="NCBI Taxonomy" id="82979"/>
    <lineage>
        <taxon>Bacteria</taxon>
        <taxon>Pseudomonadati</taxon>
        <taxon>Pseudomonadota</taxon>
        <taxon>Gammaproteobacteria</taxon>
        <taxon>Enterobacterales</taxon>
        <taxon>Budviciaceae</taxon>
        <taxon>Budvicia</taxon>
    </lineage>
</organism>
<evidence type="ECO:0000256" key="5">
    <source>
        <dbReference type="ARBA" id="ARBA00022750"/>
    </source>
</evidence>
<dbReference type="PANTHER" id="PTHR33695">
    <property type="entry name" value="LIPOPROTEIN SIGNAL PEPTIDASE"/>
    <property type="match status" value="1"/>
</dbReference>
<name>A0A2C6CS70_9GAMM</name>
<evidence type="ECO:0000256" key="10">
    <source>
        <dbReference type="RuleBase" id="RU000594"/>
    </source>
</evidence>
<dbReference type="InterPro" id="IPR001872">
    <property type="entry name" value="Peptidase_A8"/>
</dbReference>